<dbReference type="AlphaFoldDB" id="A0A0F4YTM4"/>
<evidence type="ECO:0000313" key="3">
    <source>
        <dbReference type="EMBL" id="KKA21617.1"/>
    </source>
</evidence>
<feature type="transmembrane region" description="Helical" evidence="2">
    <location>
        <begin position="152"/>
        <end position="178"/>
    </location>
</feature>
<keyword evidence="2" id="KW-1133">Transmembrane helix</keyword>
<evidence type="ECO:0000313" key="4">
    <source>
        <dbReference type="Proteomes" id="UP000053958"/>
    </source>
</evidence>
<feature type="compositionally biased region" description="Polar residues" evidence="1">
    <location>
        <begin position="297"/>
        <end position="306"/>
    </location>
</feature>
<feature type="compositionally biased region" description="Low complexity" evidence="1">
    <location>
        <begin position="318"/>
        <end position="327"/>
    </location>
</feature>
<keyword evidence="2" id="KW-0472">Membrane</keyword>
<keyword evidence="4" id="KW-1185">Reference proteome</keyword>
<feature type="region of interest" description="Disordered" evidence="1">
    <location>
        <begin position="241"/>
        <end position="363"/>
    </location>
</feature>
<evidence type="ECO:0000256" key="1">
    <source>
        <dbReference type="SAM" id="MobiDB-lite"/>
    </source>
</evidence>
<proteinExistence type="predicted"/>
<organism evidence="3 4">
    <name type="scientific">Rasamsonia emersonii (strain ATCC 16479 / CBS 393.64 / IMI 116815)</name>
    <dbReference type="NCBI Taxonomy" id="1408163"/>
    <lineage>
        <taxon>Eukaryota</taxon>
        <taxon>Fungi</taxon>
        <taxon>Dikarya</taxon>
        <taxon>Ascomycota</taxon>
        <taxon>Pezizomycotina</taxon>
        <taxon>Eurotiomycetes</taxon>
        <taxon>Eurotiomycetidae</taxon>
        <taxon>Eurotiales</taxon>
        <taxon>Trichocomaceae</taxon>
        <taxon>Rasamsonia</taxon>
    </lineage>
</organism>
<name>A0A0F4YTM4_RASE3</name>
<comment type="caution">
    <text evidence="3">The sequence shown here is derived from an EMBL/GenBank/DDBJ whole genome shotgun (WGS) entry which is preliminary data.</text>
</comment>
<feature type="compositionally biased region" description="Polar residues" evidence="1">
    <location>
        <begin position="244"/>
        <end position="257"/>
    </location>
</feature>
<accession>A0A0F4YTM4</accession>
<dbReference type="RefSeq" id="XP_013328229.1">
    <property type="nucleotide sequence ID" value="XM_013472775.1"/>
</dbReference>
<dbReference type="Proteomes" id="UP000053958">
    <property type="component" value="Unassembled WGS sequence"/>
</dbReference>
<feature type="transmembrane region" description="Helical" evidence="2">
    <location>
        <begin position="107"/>
        <end position="127"/>
    </location>
</feature>
<feature type="compositionally biased region" description="Polar residues" evidence="1">
    <location>
        <begin position="280"/>
        <end position="289"/>
    </location>
</feature>
<keyword evidence="2" id="KW-0812">Transmembrane</keyword>
<evidence type="ECO:0000256" key="2">
    <source>
        <dbReference type="SAM" id="Phobius"/>
    </source>
</evidence>
<dbReference type="EMBL" id="LASV01000177">
    <property type="protein sequence ID" value="KKA21617.1"/>
    <property type="molecule type" value="Genomic_DNA"/>
</dbReference>
<feature type="transmembrane region" description="Helical" evidence="2">
    <location>
        <begin position="198"/>
        <end position="224"/>
    </location>
</feature>
<dbReference type="OrthoDB" id="4486746at2759"/>
<reference evidence="3 4" key="1">
    <citation type="submission" date="2015-04" db="EMBL/GenBank/DDBJ databases">
        <authorList>
            <person name="Heijne W.H."/>
            <person name="Fedorova N.D."/>
            <person name="Nierman W.C."/>
            <person name="Vollebregt A.W."/>
            <person name="Zhao Z."/>
            <person name="Wu L."/>
            <person name="Kumar M."/>
            <person name="Stam H."/>
            <person name="van den Berg M.A."/>
            <person name="Pel H.J."/>
        </authorList>
    </citation>
    <scope>NUCLEOTIDE SEQUENCE [LARGE SCALE GENOMIC DNA]</scope>
    <source>
        <strain evidence="3 4">CBS 393.64</strain>
    </source>
</reference>
<gene>
    <name evidence="3" type="ORF">T310_4330</name>
</gene>
<dbReference type="GeneID" id="25316678"/>
<protein>
    <submittedName>
        <fullName evidence="3">Uncharacterized protein</fullName>
    </submittedName>
</protein>
<sequence length="363" mass="40594">MGQKASVVQGVRSENYFEPGNAINEIWLGDVEIVSRLPFGDSDMAQAGWPEGDWPKIPWHPFIIPLRRKLAERGEPDAPTLALCDGQLCACRLWGGPFTNLPSNSLMAIWLCFFFILLCCCLVPNLLRRVRHYCESLPDVDIGRRQSTIRTWLGIGFATLVVSSTLTVFGSFALPALFLCQKFPQDARVWVNTDLYFYPYMFIMHCAWGVVIVLATWCVGFELCRLAKAYEERRISITADDPSIPTTARSSTGSHGPNEQPARHSGEEQAASHPPRQGVSLDSQRPATRTSHEPRHSTTAQDQKSVSDPGADARGDPRPSLQSQSQRDQSRRDRSRRSTSKSLKSQLDAEDIQLDALTKWMSS</sequence>